<feature type="signal peptide" evidence="3">
    <location>
        <begin position="1"/>
        <end position="20"/>
    </location>
</feature>
<evidence type="ECO:0000313" key="6">
    <source>
        <dbReference type="Proteomes" id="UP000095651"/>
    </source>
</evidence>
<feature type="chain" id="PRO_5039279815" description="DUF4349 domain-containing protein" evidence="3">
    <location>
        <begin position="21"/>
        <end position="350"/>
    </location>
</feature>
<feature type="domain" description="DUF4349" evidence="4">
    <location>
        <begin position="81"/>
        <end position="297"/>
    </location>
</feature>
<dbReference type="RefSeq" id="WP_055658679.1">
    <property type="nucleotide sequence ID" value="NZ_CABIXC010000015.1"/>
</dbReference>
<dbReference type="Pfam" id="PF14257">
    <property type="entry name" value="DUF4349"/>
    <property type="match status" value="1"/>
</dbReference>
<dbReference type="InterPro" id="IPR025645">
    <property type="entry name" value="DUF4349"/>
</dbReference>
<dbReference type="AlphaFoldDB" id="A0A174JIE5"/>
<organism evidence="5 6">
    <name type="scientific">Hungatella hathewayi</name>
    <dbReference type="NCBI Taxonomy" id="154046"/>
    <lineage>
        <taxon>Bacteria</taxon>
        <taxon>Bacillati</taxon>
        <taxon>Bacillota</taxon>
        <taxon>Clostridia</taxon>
        <taxon>Lachnospirales</taxon>
        <taxon>Lachnospiraceae</taxon>
        <taxon>Hungatella</taxon>
    </lineage>
</organism>
<evidence type="ECO:0000256" key="2">
    <source>
        <dbReference type="SAM" id="Phobius"/>
    </source>
</evidence>
<reference evidence="5 6" key="1">
    <citation type="submission" date="2015-09" db="EMBL/GenBank/DDBJ databases">
        <authorList>
            <consortium name="Pathogen Informatics"/>
        </authorList>
    </citation>
    <scope>NUCLEOTIDE SEQUENCE [LARGE SCALE GENOMIC DNA]</scope>
    <source>
        <strain evidence="5 6">2789STDY5608850</strain>
    </source>
</reference>
<dbReference type="Proteomes" id="UP000095651">
    <property type="component" value="Unassembled WGS sequence"/>
</dbReference>
<feature type="region of interest" description="Disordered" evidence="1">
    <location>
        <begin position="317"/>
        <end position="350"/>
    </location>
</feature>
<accession>A0A174JIE5</accession>
<dbReference type="EMBL" id="CYZE01000015">
    <property type="protein sequence ID" value="CUO97976.1"/>
    <property type="molecule type" value="Genomic_DNA"/>
</dbReference>
<feature type="region of interest" description="Disordered" evidence="1">
    <location>
        <begin position="47"/>
        <end position="75"/>
    </location>
</feature>
<gene>
    <name evidence="5" type="ORF">ERS852407_04598</name>
</gene>
<keyword evidence="2" id="KW-0812">Transmembrane</keyword>
<keyword evidence="3" id="KW-0732">Signal</keyword>
<feature type="compositionally biased region" description="Polar residues" evidence="1">
    <location>
        <begin position="47"/>
        <end position="61"/>
    </location>
</feature>
<feature type="transmembrane region" description="Helical" evidence="2">
    <location>
        <begin position="276"/>
        <end position="301"/>
    </location>
</feature>
<feature type="compositionally biased region" description="Basic and acidic residues" evidence="1">
    <location>
        <begin position="332"/>
        <end position="350"/>
    </location>
</feature>
<keyword evidence="2" id="KW-1133">Transmembrane helix</keyword>
<sequence length="350" mass="38363">MKKVVSLMIPLFAAVVGITACGSGSKSSMVAEATAAYTEAAAETVSNTSMTYDSASQKSESGSGGELEMDASGTPLLPEGRKLIRNITMQVETEEFDKMISGINAKLSEAGGYIEQSDISGTSLNYRGEPVPRYGNITARIPNDKLDRFVGAVSDSGNVTNKSESTQDVTLQYSDVESRKKSLEIEQERIWQFLEKAESIDTVITLEQRLSDIRYQLESMESQLRLYDNQVDYSTVYLSISEVTAYTPVTPETTGARIKNGLAKNFESIVTALTNLLILFITTCPFWIPLALLAAIVISIARRHNRKIDRIYAEEKAKRTAAQKTGELPDQGSDKEDRKSGKGSDEDMNS</sequence>
<proteinExistence type="predicted"/>
<keyword evidence="2" id="KW-0472">Membrane</keyword>
<protein>
    <recommendedName>
        <fullName evidence="4">DUF4349 domain-containing protein</fullName>
    </recommendedName>
</protein>
<dbReference type="PROSITE" id="PS51257">
    <property type="entry name" value="PROKAR_LIPOPROTEIN"/>
    <property type="match status" value="1"/>
</dbReference>
<evidence type="ECO:0000256" key="1">
    <source>
        <dbReference type="SAM" id="MobiDB-lite"/>
    </source>
</evidence>
<evidence type="ECO:0000259" key="4">
    <source>
        <dbReference type="Pfam" id="PF14257"/>
    </source>
</evidence>
<evidence type="ECO:0000256" key="3">
    <source>
        <dbReference type="SAM" id="SignalP"/>
    </source>
</evidence>
<evidence type="ECO:0000313" key="5">
    <source>
        <dbReference type="EMBL" id="CUO97976.1"/>
    </source>
</evidence>
<name>A0A174JIE5_9FIRM</name>